<sequence>MVDTVCKQLDDLTLDYLQTFGHLLNLKLLLEQSMKNGYFSISRSRVIMGVNQLSSLQFPDTIQPCTYIEFNEDEIEKHIDEKQINTPLKWFGILTPQTLKQGQKYFLQSIDLALECIHVQTKLERLKNNMHRLSKEKMILIEDIKENIEPKSLIESVNEMKIEE</sequence>
<dbReference type="EMBL" id="CAJOBA010036688">
    <property type="protein sequence ID" value="CAF4027651.1"/>
    <property type="molecule type" value="Genomic_DNA"/>
</dbReference>
<name>A0A813XC94_9BILA</name>
<dbReference type="Proteomes" id="UP000682733">
    <property type="component" value="Unassembled WGS sequence"/>
</dbReference>
<dbReference type="Proteomes" id="UP000663829">
    <property type="component" value="Unassembled WGS sequence"/>
</dbReference>
<gene>
    <name evidence="3" type="ORF">GPM918_LOCUS6849</name>
    <name evidence="4" type="ORF">OVA965_LOCUS24844</name>
    <name evidence="5" type="ORF">SRO942_LOCUS6849</name>
    <name evidence="6" type="ORF">TMI583_LOCUS25568</name>
</gene>
<feature type="coiled-coil region" evidence="2">
    <location>
        <begin position="116"/>
        <end position="143"/>
    </location>
</feature>
<dbReference type="Proteomes" id="UP000677228">
    <property type="component" value="Unassembled WGS sequence"/>
</dbReference>
<dbReference type="PANTHER" id="PTHR31996">
    <property type="entry name" value="COILED-COIL DOMAIN-CONTAINING PROTEIN 115"/>
    <property type="match status" value="1"/>
</dbReference>
<evidence type="ECO:0000256" key="2">
    <source>
        <dbReference type="SAM" id="Coils"/>
    </source>
</evidence>
<dbReference type="EMBL" id="CAJOBC010001078">
    <property type="protein sequence ID" value="CAF3653635.1"/>
    <property type="molecule type" value="Genomic_DNA"/>
</dbReference>
<evidence type="ECO:0000313" key="4">
    <source>
        <dbReference type="EMBL" id="CAF1219440.1"/>
    </source>
</evidence>
<accession>A0A813XC94</accession>
<evidence type="ECO:0000313" key="5">
    <source>
        <dbReference type="EMBL" id="CAF3653635.1"/>
    </source>
</evidence>
<dbReference type="OrthoDB" id="408631at2759"/>
<comment type="caution">
    <text evidence="3">The sequence shown here is derived from an EMBL/GenBank/DDBJ whole genome shotgun (WGS) entry which is preliminary data.</text>
</comment>
<proteinExistence type="predicted"/>
<dbReference type="EMBL" id="CAJNOQ010001078">
    <property type="protein sequence ID" value="CAF0866144.1"/>
    <property type="molecule type" value="Genomic_DNA"/>
</dbReference>
<keyword evidence="7" id="KW-1185">Reference proteome</keyword>
<evidence type="ECO:0000313" key="7">
    <source>
        <dbReference type="Proteomes" id="UP000663829"/>
    </source>
</evidence>
<dbReference type="GO" id="GO:0070072">
    <property type="term" value="P:vacuolar proton-transporting V-type ATPase complex assembly"/>
    <property type="evidence" value="ECO:0007669"/>
    <property type="project" value="InterPro"/>
</dbReference>
<evidence type="ECO:0000256" key="1">
    <source>
        <dbReference type="ARBA" id="ARBA00093634"/>
    </source>
</evidence>
<dbReference type="PANTHER" id="PTHR31996:SF2">
    <property type="entry name" value="COILED-COIL DOMAIN-CONTAINING PROTEIN 115"/>
    <property type="match status" value="1"/>
</dbReference>
<dbReference type="InterPro" id="IPR040357">
    <property type="entry name" value="Vma22/CCDC115"/>
</dbReference>
<dbReference type="AlphaFoldDB" id="A0A813XC94"/>
<protein>
    <recommendedName>
        <fullName evidence="1">Vacuolar ATPase assembly protein VMA22</fullName>
    </recommendedName>
</protein>
<organism evidence="3 7">
    <name type="scientific">Didymodactylos carnosus</name>
    <dbReference type="NCBI Taxonomy" id="1234261"/>
    <lineage>
        <taxon>Eukaryota</taxon>
        <taxon>Metazoa</taxon>
        <taxon>Spiralia</taxon>
        <taxon>Gnathifera</taxon>
        <taxon>Rotifera</taxon>
        <taxon>Eurotatoria</taxon>
        <taxon>Bdelloidea</taxon>
        <taxon>Philodinida</taxon>
        <taxon>Philodinidae</taxon>
        <taxon>Didymodactylos</taxon>
    </lineage>
</organism>
<keyword evidence="2" id="KW-0175">Coiled coil</keyword>
<evidence type="ECO:0000313" key="6">
    <source>
        <dbReference type="EMBL" id="CAF4027651.1"/>
    </source>
</evidence>
<dbReference type="Proteomes" id="UP000681722">
    <property type="component" value="Unassembled WGS sequence"/>
</dbReference>
<dbReference type="EMBL" id="CAJNOK010015148">
    <property type="protein sequence ID" value="CAF1219440.1"/>
    <property type="molecule type" value="Genomic_DNA"/>
</dbReference>
<dbReference type="GO" id="GO:0051082">
    <property type="term" value="F:unfolded protein binding"/>
    <property type="evidence" value="ECO:0007669"/>
    <property type="project" value="TreeGrafter"/>
</dbReference>
<reference evidence="3" key="1">
    <citation type="submission" date="2021-02" db="EMBL/GenBank/DDBJ databases">
        <authorList>
            <person name="Nowell W R."/>
        </authorList>
    </citation>
    <scope>NUCLEOTIDE SEQUENCE</scope>
</reference>
<evidence type="ECO:0000313" key="3">
    <source>
        <dbReference type="EMBL" id="CAF0866144.1"/>
    </source>
</evidence>